<sequence length="78" mass="8471">MRSDRVHPPRPARRTRVRLILAVSGAVLMFVAALLPAWIEHVTAFDPDHGTGSLEWLLPLPLAAVALALGLYYPDGSS</sequence>
<proteinExistence type="predicted"/>
<reference evidence="2 3" key="1">
    <citation type="submission" date="2023-06" db="EMBL/GenBank/DDBJ databases">
        <authorList>
            <person name="Yushchuk O."/>
            <person name="Binda E."/>
            <person name="Ruckert-Reed C."/>
            <person name="Fedorenko V."/>
            <person name="Kalinowski J."/>
            <person name="Marinelli F."/>
        </authorList>
    </citation>
    <scope>NUCLEOTIDE SEQUENCE [LARGE SCALE GENOMIC DNA]</scope>
    <source>
        <strain evidence="2 3">NRRL 3884</strain>
    </source>
</reference>
<keyword evidence="1" id="KW-1133">Transmembrane helix</keyword>
<dbReference type="RefSeq" id="WP_284915144.1">
    <property type="nucleotide sequence ID" value="NZ_CP126980.1"/>
</dbReference>
<keyword evidence="3" id="KW-1185">Reference proteome</keyword>
<evidence type="ECO:0000313" key="2">
    <source>
        <dbReference type="EMBL" id="WIM93941.1"/>
    </source>
</evidence>
<feature type="transmembrane region" description="Helical" evidence="1">
    <location>
        <begin position="54"/>
        <end position="73"/>
    </location>
</feature>
<feature type="transmembrane region" description="Helical" evidence="1">
    <location>
        <begin position="20"/>
        <end position="39"/>
    </location>
</feature>
<evidence type="ECO:0000313" key="3">
    <source>
        <dbReference type="Proteomes" id="UP001240150"/>
    </source>
</evidence>
<accession>A0ABY8W7U2</accession>
<keyword evidence="1" id="KW-0472">Membrane</keyword>
<organism evidence="2 3">
    <name type="scientific">Actinoplanes oblitus</name>
    <dbReference type="NCBI Taxonomy" id="3040509"/>
    <lineage>
        <taxon>Bacteria</taxon>
        <taxon>Bacillati</taxon>
        <taxon>Actinomycetota</taxon>
        <taxon>Actinomycetes</taxon>
        <taxon>Micromonosporales</taxon>
        <taxon>Micromonosporaceae</taxon>
        <taxon>Actinoplanes</taxon>
    </lineage>
</organism>
<protein>
    <submittedName>
        <fullName evidence="2">Uncharacterized protein</fullName>
    </submittedName>
</protein>
<dbReference type="Proteomes" id="UP001240150">
    <property type="component" value="Chromosome"/>
</dbReference>
<evidence type="ECO:0000256" key="1">
    <source>
        <dbReference type="SAM" id="Phobius"/>
    </source>
</evidence>
<name>A0ABY8W7U2_9ACTN</name>
<keyword evidence="1" id="KW-0812">Transmembrane</keyword>
<gene>
    <name evidence="2" type="ORF">ACTOB_005935</name>
</gene>
<dbReference type="EMBL" id="CP126980">
    <property type="protein sequence ID" value="WIM93941.1"/>
    <property type="molecule type" value="Genomic_DNA"/>
</dbReference>